<feature type="compositionally biased region" description="Basic and acidic residues" evidence="1">
    <location>
        <begin position="1166"/>
        <end position="1177"/>
    </location>
</feature>
<feature type="region of interest" description="Disordered" evidence="1">
    <location>
        <begin position="1158"/>
        <end position="1258"/>
    </location>
</feature>
<evidence type="ECO:0000313" key="2">
    <source>
        <dbReference type="EMBL" id="ACZ49448.1"/>
    </source>
</evidence>
<proteinExistence type="predicted"/>
<dbReference type="KEGG" id="acn:ACIS_00945"/>
<dbReference type="HOGENOM" id="CLU_246996_0_0_5"/>
<feature type="compositionally biased region" description="Acidic residues" evidence="1">
    <location>
        <begin position="1230"/>
        <end position="1249"/>
    </location>
</feature>
<keyword evidence="3" id="KW-1185">Reference proteome</keyword>
<feature type="compositionally biased region" description="Basic and acidic residues" evidence="1">
    <location>
        <begin position="1356"/>
        <end position="1366"/>
    </location>
</feature>
<evidence type="ECO:0000256" key="1">
    <source>
        <dbReference type="SAM" id="MobiDB-lite"/>
    </source>
</evidence>
<organism evidence="2 3">
    <name type="scientific">Anaplasma centrale (strain Israel)</name>
    <name type="common">Anaplasma marginale subsp. centrale (strain Israel)</name>
    <dbReference type="NCBI Taxonomy" id="574556"/>
    <lineage>
        <taxon>Bacteria</taxon>
        <taxon>Pseudomonadati</taxon>
        <taxon>Pseudomonadota</taxon>
        <taxon>Alphaproteobacteria</taxon>
        <taxon>Rickettsiales</taxon>
        <taxon>Anaplasmataceae</taxon>
        <taxon>Anaplasma</taxon>
    </lineage>
</organism>
<dbReference type="OrthoDB" id="7164955at2"/>
<protein>
    <submittedName>
        <fullName evidence="2">Uncharacterized protein</fullName>
    </submittedName>
</protein>
<accession>D1ASJ5</accession>
<dbReference type="RefSeq" id="WP_012880890.1">
    <property type="nucleotide sequence ID" value="NC_013532.1"/>
</dbReference>
<dbReference type="EMBL" id="CP001759">
    <property type="protein sequence ID" value="ACZ49448.1"/>
    <property type="molecule type" value="Genomic_DNA"/>
</dbReference>
<feature type="compositionally biased region" description="Basic and acidic residues" evidence="1">
    <location>
        <begin position="1211"/>
        <end position="1229"/>
    </location>
</feature>
<name>D1ASJ5_ANACI</name>
<feature type="compositionally biased region" description="Basic and acidic residues" evidence="1">
    <location>
        <begin position="1185"/>
        <end position="1197"/>
    </location>
</feature>
<dbReference type="Proteomes" id="UP000000630">
    <property type="component" value="Chromosome"/>
</dbReference>
<gene>
    <name evidence="2" type="ordered locus">ACIS_00945</name>
</gene>
<sequence>MGPKLLRAPSDLGKSLMVDPGCLYKGGDSSSKKYAPSLALLQYMYELAQKLRSNQVITPIDFGGLETASDNLLSDKFVEIAHVIGPPYSNIPKEAWRAMINLVEATPDARPHLPKFLAECFDPQYVRFAKFEVCPFSHFTISAIPQSRGFALHKREVPAYLLEEKVQFKVVNPAGESLGTFTMHTKCTVCRDEKLSNETSVVMKASKPEITITNDLCNNTRRAGHKCEYKPAAKEYKIYLAPPQADGDVSAKCDVTETPTRLLSSDDYMGRIFDGAAGVEYTQRIFQGLFGPILQVHPSDIKIVNHATFLKQSKITHERTLPLLARDREQLSSVEKRAVIGPMNGRYVHAVLRYNVAHKYEIPESHDSSTMIDDLKLYIKVAPDGRGNALFITKDEVDTATFERVQIKKTVGLSTSAAWDDASTAQRCSYTSVALGPRPAHYSASNQDQWSFVTGDQLADSYGRYGVAHPERPLITREGVQRDTLNFLVSQAVYNEAGQNVDPISMEIEKHFVSHRGLVSGSSINTEHEESGSQHRVEEHFILRPKGSKPNNTSLKVHAFVSYLIHGYNWAANEGGRIASLGAKAQLGMRFVNPQFSLDECLQVGDSSIASDSFQVFDIELREDTRIQCNKFRNAILKIDVAKDGALFSSSYRKDGASGGRKEQVKVSDQATTVLDHMALYYGSSASEIRARKEEYTPNGITGPLVPETRALASDAVKKLLRLYDMGAIHVVGRGRGGAASLVRFAPCHSDDLSELSRKRIEFLELLETWIKEIGHQTHTSLFEATINLCGNFSHDGFTQSLLGQFQDRTRFPSKAAIVDKELFLQFEKSTSEDGRPQDKIRVVQHALIAPMAWWQTENVHLVVCYDVCVTQLDSGLRQLQVTHPVAAAKLCSDTTLQAAKPYTSFQLERDHEFKKVRIPNDRVPAPAKALTVMQSAQDHFAGYKYLIQGTSASRGSGQAISEKIRTCIVEFIGLHGIDKLLSSEYISTPACTSDVPAEDYERKRMSARPGIDDAAACYDEAVNILSRANHDKFVKFFCTALGITRVDDSKSEWEGVGTSVFKDRLAPESGGGVAMTHELAFSAKSVVSSTPLNVKVSISYALLHRGTDGGRSFFAMSNPLVRVTMLTRDGRKLGEASLQSNELVPLQTIIEVTSMMDKQHARRQRGSEEQFVRKLQDTAPQQREVSEDHVADEGHPEPAASSTTVTMLSRARDDTESDDYYKSAKHTVDDEDLEEEVSTAPESWDEEPAEHNMEPEDDAVAQRGVIPETEGAGSAEPVHDLSEDIAACLSAAVAEHDATGRKVRSTPGADHSDSDRRSGRSTPKARKRPRSASASLSDTLETRSGHGSDVADELPEVRRGQKRSDYDDDLPAVFEPTRRTASWPVRVIRAIFRVPILIWALIKSIFSWMCKCFTTRSGHGGRTDGLYRYDELRAHGSGPRTRGNSRAPTNSYNDLSVSWISDDSPAEDTPLLGTTSALRSGGKRVTSASNGGERPSRATSTGSGHRRTASNPTTVMDGATTDQLSSHSGSIGRRARM</sequence>
<feature type="region of interest" description="Disordered" evidence="1">
    <location>
        <begin position="1471"/>
        <end position="1538"/>
    </location>
</feature>
<feature type="compositionally biased region" description="Polar residues" evidence="1">
    <location>
        <begin position="1498"/>
        <end position="1530"/>
    </location>
</feature>
<evidence type="ECO:0000313" key="3">
    <source>
        <dbReference type="Proteomes" id="UP000000630"/>
    </source>
</evidence>
<reference evidence="2 3" key="1">
    <citation type="journal article" date="2010" name="J. Bacteriol.">
        <title>Complete genome sequence of Anaplasma marginale subsp. centrale.</title>
        <authorList>
            <person name="Herndon D.R."/>
            <person name="Palmer G.H."/>
            <person name="Shkap V."/>
            <person name="Knowles D.P. Jr."/>
            <person name="Brayton K.A."/>
        </authorList>
    </citation>
    <scope>NUCLEOTIDE SEQUENCE [LARGE SCALE GENOMIC DNA]</scope>
    <source>
        <strain evidence="2 3">Israel</strain>
    </source>
</reference>
<feature type="region of interest" description="Disordered" evidence="1">
    <location>
        <begin position="1298"/>
        <end position="1371"/>
    </location>
</feature>